<accession>A0A2J6WG10</accession>
<reference evidence="1 2" key="1">
    <citation type="submission" date="2018-01" db="EMBL/GenBank/DDBJ databases">
        <title>Metagenomic assembled genomes from two thermal pools in the Uzon Caldera, Kamchatka, Russia.</title>
        <authorList>
            <person name="Wilkins L."/>
            <person name="Ettinger C."/>
        </authorList>
    </citation>
    <scope>NUCLEOTIDE SEQUENCE [LARGE SCALE GENOMIC DNA]</scope>
    <source>
        <strain evidence="1">ZAV-07</strain>
    </source>
</reference>
<dbReference type="Proteomes" id="UP000237040">
    <property type="component" value="Unassembled WGS sequence"/>
</dbReference>
<protein>
    <submittedName>
        <fullName evidence="1">Radical SAM protein</fullName>
    </submittedName>
</protein>
<organism evidence="1 2">
    <name type="scientific">Caldisericum exile</name>
    <dbReference type="NCBI Taxonomy" id="693075"/>
    <lineage>
        <taxon>Bacteria</taxon>
        <taxon>Pseudomonadati</taxon>
        <taxon>Caldisericota/Cryosericota group</taxon>
        <taxon>Caldisericota</taxon>
        <taxon>Caldisericia</taxon>
        <taxon>Caldisericales</taxon>
        <taxon>Caldisericaceae</taxon>
        <taxon>Caldisericum</taxon>
    </lineage>
</organism>
<sequence length="57" mass="6928">HLDELSKKWEEISRPVFERDYPEIAKKTKEYKKRKEEIIAKANGNIEQFYVSDEIEK</sequence>
<dbReference type="AlphaFoldDB" id="A0A2J6WG10"/>
<dbReference type="EMBL" id="PNIL01000004">
    <property type="protein sequence ID" value="PMP68899.1"/>
    <property type="molecule type" value="Genomic_DNA"/>
</dbReference>
<proteinExistence type="predicted"/>
<name>A0A2J6WG10_9BACT</name>
<evidence type="ECO:0000313" key="2">
    <source>
        <dbReference type="Proteomes" id="UP000237040"/>
    </source>
</evidence>
<comment type="caution">
    <text evidence="1">The sequence shown here is derived from an EMBL/GenBank/DDBJ whole genome shotgun (WGS) entry which is preliminary data.</text>
</comment>
<feature type="non-terminal residue" evidence="1">
    <location>
        <position position="1"/>
    </location>
</feature>
<evidence type="ECO:0000313" key="1">
    <source>
        <dbReference type="EMBL" id="PMP68899.1"/>
    </source>
</evidence>
<gene>
    <name evidence="1" type="ORF">C0189_00255</name>
</gene>